<dbReference type="Proteomes" id="UP000033556">
    <property type="component" value="Unassembled WGS sequence"/>
</dbReference>
<reference evidence="1 2" key="1">
    <citation type="submission" date="2015-01" db="EMBL/GenBank/DDBJ databases">
        <title>Genome Sequencing of Rickettsiales.</title>
        <authorList>
            <person name="Daugherty S.C."/>
            <person name="Su Q."/>
            <person name="Abolude K."/>
            <person name="Beier-Sexton M."/>
            <person name="Carlyon J.A."/>
            <person name="Carter R."/>
            <person name="Day N.P."/>
            <person name="Dumler S.J."/>
            <person name="Dyachenko V."/>
            <person name="Godinez A."/>
            <person name="Kurtti T.J."/>
            <person name="Lichay M."/>
            <person name="Mullins K.E."/>
            <person name="Ott S."/>
            <person name="Pappas-Brown V."/>
            <person name="Paris D.H."/>
            <person name="Patel P."/>
            <person name="Richards A.L."/>
            <person name="Sadzewicz L."/>
            <person name="Sears K."/>
            <person name="Seidman D."/>
            <person name="Sengamalay N."/>
            <person name="Stenos J."/>
            <person name="Tallon L.J."/>
            <person name="Vincent G."/>
            <person name="Fraser C.M."/>
            <person name="Munderloh U."/>
            <person name="Dunning-Hotopp J.C."/>
        </authorList>
    </citation>
    <scope>NUCLEOTIDE SEQUENCE [LARGE SCALE GENOMIC DNA]</scope>
    <source>
        <strain evidence="1 2">Ac/Pa</strain>
    </source>
</reference>
<comment type="caution">
    <text evidence="1">The sequence shown here is derived from an EMBL/GenBank/DDBJ whole genome shotgun (WGS) entry which is preliminary data.</text>
</comment>
<gene>
    <name evidence="1" type="ORF">APHACPA_1368</name>
</gene>
<evidence type="ECO:0000313" key="2">
    <source>
        <dbReference type="Proteomes" id="UP000033556"/>
    </source>
</evidence>
<protein>
    <submittedName>
        <fullName evidence="1">Uncharacterized protein</fullName>
    </submittedName>
</protein>
<proteinExistence type="predicted"/>
<sequence>MKDVIKITTILEYNEKNPDTPIKLPAELENTPILQGKNLEHLKDTPLYNENHAQYMTSVSNEIRGKGYNVIASVGSSHLVNLEKHLENINDIGFSHIPRKILQKALNIGSAIPTGMINIRASTKGNSMVQQKVLNDQSKRNISTGR</sequence>
<organism evidence="1 2">
    <name type="scientific">Rickettsia amblyommatis str. Ac/Pa</name>
    <dbReference type="NCBI Taxonomy" id="1359164"/>
    <lineage>
        <taxon>Bacteria</taxon>
        <taxon>Pseudomonadati</taxon>
        <taxon>Pseudomonadota</taxon>
        <taxon>Alphaproteobacteria</taxon>
        <taxon>Rickettsiales</taxon>
        <taxon>Rickettsiaceae</taxon>
        <taxon>Rickettsieae</taxon>
        <taxon>Rickettsia</taxon>
        <taxon>spotted fever group</taxon>
    </lineage>
</organism>
<accession>A0A0F3N611</accession>
<evidence type="ECO:0000313" key="1">
    <source>
        <dbReference type="EMBL" id="KJV62344.1"/>
    </source>
</evidence>
<dbReference type="EMBL" id="LANR01000001">
    <property type="protein sequence ID" value="KJV62344.1"/>
    <property type="molecule type" value="Genomic_DNA"/>
</dbReference>
<dbReference type="RefSeq" id="WP_045800376.1">
    <property type="nucleotide sequence ID" value="NZ_LANR01000001.1"/>
</dbReference>
<keyword evidence="2" id="KW-1185">Reference proteome</keyword>
<dbReference type="AlphaFoldDB" id="A0A0F3N611"/>
<dbReference type="PATRIC" id="fig|1359164.3.peg.1355"/>
<name>A0A0F3N611_RICAM</name>